<dbReference type="KEGG" id="mok:Metok_1364"/>
<feature type="transmembrane region" description="Helical" evidence="1">
    <location>
        <begin position="5"/>
        <end position="29"/>
    </location>
</feature>
<dbReference type="eggNOG" id="arCOG03165">
    <property type="taxonomic scope" value="Archaea"/>
</dbReference>
<name>F8AJX3_METOI</name>
<dbReference type="GeneID" id="10773520"/>
<dbReference type="HOGENOM" id="CLU_087537_0_0_2"/>
<evidence type="ECO:0000313" key="3">
    <source>
        <dbReference type="Proteomes" id="UP000009296"/>
    </source>
</evidence>
<dbReference type="STRING" id="647113.Metok_1364"/>
<gene>
    <name evidence="2" type="ordered locus">Metok_1364</name>
</gene>
<protein>
    <submittedName>
        <fullName evidence="2">Uncharacterized protein</fullName>
    </submittedName>
</protein>
<dbReference type="OrthoDB" id="56871at2157"/>
<dbReference type="AlphaFoldDB" id="F8AJX3"/>
<sequence>MDNKFYMLITAICLLFLSIFTYLLHFLIFKDFGHIFSYFLLHLAFLPIDVLFISLIIEKILEYQEKRKKLEKLYILFGCFFNGIGEELLKIILKADIGDMSNYLKISADWNNKKNKLLKKSLMSYNYDIDMEKINLYDLKSLLINNRDFLIRILENPILLEHEEFTELLLAVFHLMDELHRRKNLENLPKSDLEHLKNDILRVYKLLVIVWISYLMHLKDSYPYLFSLHMRACPVNPESSVIINDIKKNEKNKLK</sequence>
<dbReference type="RefSeq" id="WP_013867511.1">
    <property type="nucleotide sequence ID" value="NC_015636.1"/>
</dbReference>
<dbReference type="Proteomes" id="UP000009296">
    <property type="component" value="Chromosome"/>
</dbReference>
<accession>F8AJX3</accession>
<keyword evidence="1" id="KW-0472">Membrane</keyword>
<proteinExistence type="predicted"/>
<keyword evidence="1" id="KW-1133">Transmembrane helix</keyword>
<keyword evidence="3" id="KW-1185">Reference proteome</keyword>
<organism evidence="2 3">
    <name type="scientific">Methanothermococcus okinawensis (strain DSM 14208 / JCM 11175 / IH1)</name>
    <dbReference type="NCBI Taxonomy" id="647113"/>
    <lineage>
        <taxon>Archaea</taxon>
        <taxon>Methanobacteriati</taxon>
        <taxon>Methanobacteriota</taxon>
        <taxon>Methanomada group</taxon>
        <taxon>Methanococci</taxon>
        <taxon>Methanococcales</taxon>
        <taxon>Methanococcaceae</taxon>
        <taxon>Methanothermococcus</taxon>
    </lineage>
</organism>
<reference evidence="2" key="1">
    <citation type="submission" date="2011-05" db="EMBL/GenBank/DDBJ databases">
        <title>Complete sequence of chromosome of Methanothermococcus okinawensis IH1.</title>
        <authorList>
            <consortium name="US DOE Joint Genome Institute"/>
            <person name="Lucas S."/>
            <person name="Han J."/>
            <person name="Lapidus A."/>
            <person name="Cheng J.-F."/>
            <person name="Goodwin L."/>
            <person name="Pitluck S."/>
            <person name="Peters L."/>
            <person name="Mikhailova N."/>
            <person name="Held B."/>
            <person name="Han C."/>
            <person name="Tapia R."/>
            <person name="Land M."/>
            <person name="Hauser L."/>
            <person name="Kyrpides N."/>
            <person name="Ivanova N."/>
            <person name="Pagani I."/>
            <person name="Sieprawska-Lupa M."/>
            <person name="Takai K."/>
            <person name="Miyazaki J."/>
            <person name="Whitman W."/>
            <person name="Woyke T."/>
        </authorList>
    </citation>
    <scope>NUCLEOTIDE SEQUENCE [LARGE SCALE GENOMIC DNA]</scope>
    <source>
        <strain evidence="2">IH1</strain>
    </source>
</reference>
<dbReference type="EMBL" id="CP002792">
    <property type="protein sequence ID" value="AEH07329.1"/>
    <property type="molecule type" value="Genomic_DNA"/>
</dbReference>
<evidence type="ECO:0000256" key="1">
    <source>
        <dbReference type="SAM" id="Phobius"/>
    </source>
</evidence>
<keyword evidence="1" id="KW-0812">Transmembrane</keyword>
<feature type="transmembrane region" description="Helical" evidence="1">
    <location>
        <begin position="35"/>
        <end position="57"/>
    </location>
</feature>
<evidence type="ECO:0000313" key="2">
    <source>
        <dbReference type="EMBL" id="AEH07329.1"/>
    </source>
</evidence>